<protein>
    <submittedName>
        <fullName evidence="2">Phosphotransferase family enzyme</fullName>
    </submittedName>
</protein>
<dbReference type="GO" id="GO:0004305">
    <property type="term" value="F:ethanolamine kinase activity"/>
    <property type="evidence" value="ECO:0007669"/>
    <property type="project" value="TreeGrafter"/>
</dbReference>
<dbReference type="GO" id="GO:0005737">
    <property type="term" value="C:cytoplasm"/>
    <property type="evidence" value="ECO:0007669"/>
    <property type="project" value="TreeGrafter"/>
</dbReference>
<gene>
    <name evidence="2" type="ORF">DEU29_10645</name>
</gene>
<dbReference type="EMBL" id="SNXI01000006">
    <property type="protein sequence ID" value="TDP37583.1"/>
    <property type="molecule type" value="Genomic_DNA"/>
</dbReference>
<dbReference type="GO" id="GO:0006646">
    <property type="term" value="P:phosphatidylethanolamine biosynthetic process"/>
    <property type="evidence" value="ECO:0007669"/>
    <property type="project" value="TreeGrafter"/>
</dbReference>
<dbReference type="PANTHER" id="PTHR22603">
    <property type="entry name" value="CHOLINE/ETHANOALAMINE KINASE"/>
    <property type="match status" value="1"/>
</dbReference>
<name>A0A4R6PJ01_9GAMM</name>
<dbReference type="Proteomes" id="UP000295531">
    <property type="component" value="Unassembled WGS sequence"/>
</dbReference>
<keyword evidence="2" id="KW-0808">Transferase</keyword>
<reference evidence="2 3" key="1">
    <citation type="submission" date="2019-03" db="EMBL/GenBank/DDBJ databases">
        <title>Freshwater and sediment microbial communities from various areas in North America, analyzing microbe dynamics in response to fracking.</title>
        <authorList>
            <person name="Lamendella R."/>
        </authorList>
    </citation>
    <scope>NUCLEOTIDE SEQUENCE [LARGE SCALE GENOMIC DNA]</scope>
    <source>
        <strain evidence="2 3">18_TX</strain>
    </source>
</reference>
<comment type="caution">
    <text evidence="2">The sequence shown here is derived from an EMBL/GenBank/DDBJ whole genome shotgun (WGS) entry which is preliminary data.</text>
</comment>
<dbReference type="Gene3D" id="3.90.1200.10">
    <property type="match status" value="1"/>
</dbReference>
<sequence length="237" mass="27095">MIEKPIEIQTLTAGPANQVLWLKGRTESYIFKWLRHSQRFGLDRSAEFELQQQLAATGLAPDVIALDPTQWVLQRYVEGTPMNSFALGQTEKLKVTAQALALVHQQQPAWQGTTLWQKCDAYAAKLGGAISSQLLQFKQALKSNRAQVLCHFDLAFAHILVNQKLTIVDWEYAGWGDRLTDIASSIEINQLDDPSADALCHYYRQYSDTVIDNHELNDHRLFVRWLNQQWTTLLNQE</sequence>
<accession>A0A4R6PJ01</accession>
<evidence type="ECO:0000313" key="2">
    <source>
        <dbReference type="EMBL" id="TDP37583.1"/>
    </source>
</evidence>
<dbReference type="PANTHER" id="PTHR22603:SF66">
    <property type="entry name" value="ETHANOLAMINE KINASE"/>
    <property type="match status" value="1"/>
</dbReference>
<dbReference type="RefSeq" id="WP_133539434.1">
    <property type="nucleotide sequence ID" value="NZ_SNXI01000006.1"/>
</dbReference>
<dbReference type="Pfam" id="PF01636">
    <property type="entry name" value="APH"/>
    <property type="match status" value="1"/>
</dbReference>
<evidence type="ECO:0000313" key="3">
    <source>
        <dbReference type="Proteomes" id="UP000295531"/>
    </source>
</evidence>
<dbReference type="SUPFAM" id="SSF56112">
    <property type="entry name" value="Protein kinase-like (PK-like)"/>
    <property type="match status" value="1"/>
</dbReference>
<evidence type="ECO:0000259" key="1">
    <source>
        <dbReference type="Pfam" id="PF01636"/>
    </source>
</evidence>
<dbReference type="InterPro" id="IPR002575">
    <property type="entry name" value="Aminoglycoside_PTrfase"/>
</dbReference>
<dbReference type="OrthoDB" id="179763at2"/>
<organism evidence="2 3">
    <name type="scientific">Idiomarina aquatica</name>
    <dbReference type="NCBI Taxonomy" id="1327752"/>
    <lineage>
        <taxon>Bacteria</taxon>
        <taxon>Pseudomonadati</taxon>
        <taxon>Pseudomonadota</taxon>
        <taxon>Gammaproteobacteria</taxon>
        <taxon>Alteromonadales</taxon>
        <taxon>Idiomarinaceae</taxon>
        <taxon>Idiomarina</taxon>
    </lineage>
</organism>
<dbReference type="Gene3D" id="3.30.200.20">
    <property type="entry name" value="Phosphorylase Kinase, domain 1"/>
    <property type="match status" value="1"/>
</dbReference>
<dbReference type="InterPro" id="IPR011009">
    <property type="entry name" value="Kinase-like_dom_sf"/>
</dbReference>
<proteinExistence type="predicted"/>
<dbReference type="AlphaFoldDB" id="A0A4R6PJ01"/>
<feature type="domain" description="Aminoglycoside phosphotransferase" evidence="1">
    <location>
        <begin position="8"/>
        <end position="204"/>
    </location>
</feature>
<keyword evidence="3" id="KW-1185">Reference proteome</keyword>